<organism evidence="7 8">
    <name type="scientific">Negativicoccus succinicivorans</name>
    <dbReference type="NCBI Taxonomy" id="620903"/>
    <lineage>
        <taxon>Bacteria</taxon>
        <taxon>Bacillati</taxon>
        <taxon>Bacillota</taxon>
        <taxon>Negativicutes</taxon>
        <taxon>Veillonellales</taxon>
        <taxon>Veillonellaceae</taxon>
        <taxon>Negativicoccus</taxon>
    </lineage>
</organism>
<feature type="transmembrane region" description="Helical" evidence="6">
    <location>
        <begin position="293"/>
        <end position="313"/>
    </location>
</feature>
<gene>
    <name evidence="7" type="ORF">HNR45_000884</name>
</gene>
<name>A0A841R390_9FIRM</name>
<feature type="transmembrane region" description="Helical" evidence="6">
    <location>
        <begin position="261"/>
        <end position="281"/>
    </location>
</feature>
<keyword evidence="5 6" id="KW-0472">Membrane</keyword>
<dbReference type="RefSeq" id="WP_184327552.1">
    <property type="nucleotide sequence ID" value="NZ_CABWNB010000002.1"/>
</dbReference>
<dbReference type="SUPFAM" id="SSF144083">
    <property type="entry name" value="Magnesium transport protein CorA, transmembrane region"/>
    <property type="match status" value="1"/>
</dbReference>
<reference evidence="7 8" key="1">
    <citation type="submission" date="2020-08" db="EMBL/GenBank/DDBJ databases">
        <title>Genomic Encyclopedia of Type Strains, Phase IV (KMG-IV): sequencing the most valuable type-strain genomes for metagenomic binning, comparative biology and taxonomic classification.</title>
        <authorList>
            <person name="Goeker M."/>
        </authorList>
    </citation>
    <scope>NUCLEOTIDE SEQUENCE [LARGE SCALE GENOMIC DNA]</scope>
    <source>
        <strain evidence="7 8">DSM 21255</strain>
    </source>
</reference>
<comment type="caution">
    <text evidence="7">The sequence shown here is derived from an EMBL/GenBank/DDBJ whole genome shotgun (WGS) entry which is preliminary data.</text>
</comment>
<dbReference type="GO" id="GO:0046873">
    <property type="term" value="F:metal ion transmembrane transporter activity"/>
    <property type="evidence" value="ECO:0007669"/>
    <property type="project" value="InterPro"/>
</dbReference>
<dbReference type="Proteomes" id="UP000591941">
    <property type="component" value="Unassembled WGS sequence"/>
</dbReference>
<sequence>MLIAYKHDEDQILQEVVPEAAEKGSWLNVVNPTEEELVRLAKITPIPIEDFRSALDPEERSHVELEDDYIFVVINTPVVRETEDSYDALPLGIFITEKHFITVCLEESAVLAPFRGNTYNTFRTYKKTRFLFQLMNRTATLFLQALGKINKRTDVIEARLRETAENKEFFQLLELSKSLTYFTSALKANGVVMERLLRLRNNVQPRPLLKMYEEDEDLLEDVIIENKQAIEMVQMYSQNSNSMMDTFASIISNNLSQVMKLLTSVTILLAVPTAVFSLWGINTGVPWEGQMIGFWGVLGIAFVSTVVALLILWRRHYL</sequence>
<dbReference type="InterPro" id="IPR045863">
    <property type="entry name" value="CorA_TM1_TM2"/>
</dbReference>
<evidence type="ECO:0000256" key="1">
    <source>
        <dbReference type="ARBA" id="ARBA00004141"/>
    </source>
</evidence>
<dbReference type="PANTHER" id="PTHR47891">
    <property type="entry name" value="TRANSPORTER-RELATED"/>
    <property type="match status" value="1"/>
</dbReference>
<proteinExistence type="inferred from homology"/>
<dbReference type="AlphaFoldDB" id="A0A841R390"/>
<protein>
    <submittedName>
        <fullName evidence="7">Magnesium transporter</fullName>
    </submittedName>
</protein>
<dbReference type="GO" id="GO:0016020">
    <property type="term" value="C:membrane"/>
    <property type="evidence" value="ECO:0007669"/>
    <property type="project" value="UniProtKB-SubCell"/>
</dbReference>
<evidence type="ECO:0000256" key="6">
    <source>
        <dbReference type="SAM" id="Phobius"/>
    </source>
</evidence>
<dbReference type="CDD" id="cd12827">
    <property type="entry name" value="EcCorA_ZntB-like_u2"/>
    <property type="match status" value="1"/>
</dbReference>
<dbReference type="SUPFAM" id="SSF143865">
    <property type="entry name" value="CorA soluble domain-like"/>
    <property type="match status" value="1"/>
</dbReference>
<evidence type="ECO:0000313" key="8">
    <source>
        <dbReference type="Proteomes" id="UP000591941"/>
    </source>
</evidence>
<evidence type="ECO:0000256" key="3">
    <source>
        <dbReference type="ARBA" id="ARBA00022692"/>
    </source>
</evidence>
<dbReference type="Pfam" id="PF01544">
    <property type="entry name" value="CorA"/>
    <property type="match status" value="1"/>
</dbReference>
<evidence type="ECO:0000256" key="2">
    <source>
        <dbReference type="ARBA" id="ARBA00009765"/>
    </source>
</evidence>
<dbReference type="EMBL" id="JACHHI010000003">
    <property type="protein sequence ID" value="MBB6477851.1"/>
    <property type="molecule type" value="Genomic_DNA"/>
</dbReference>
<keyword evidence="3 6" id="KW-0812">Transmembrane</keyword>
<dbReference type="InterPro" id="IPR002523">
    <property type="entry name" value="MgTranspt_CorA/ZnTranspt_ZntB"/>
</dbReference>
<dbReference type="GeneID" id="93486167"/>
<dbReference type="Gene3D" id="3.30.460.20">
    <property type="entry name" value="CorA soluble domain-like"/>
    <property type="match status" value="1"/>
</dbReference>
<comment type="similarity">
    <text evidence="2">Belongs to the CorA metal ion transporter (MIT) (TC 1.A.35) family.</text>
</comment>
<keyword evidence="4 6" id="KW-1133">Transmembrane helix</keyword>
<dbReference type="Gene3D" id="1.20.58.340">
    <property type="entry name" value="Magnesium transport protein CorA, transmembrane region"/>
    <property type="match status" value="2"/>
</dbReference>
<dbReference type="InterPro" id="IPR047199">
    <property type="entry name" value="CorA-like"/>
</dbReference>
<dbReference type="InterPro" id="IPR045861">
    <property type="entry name" value="CorA_cytoplasmic_dom"/>
</dbReference>
<comment type="subcellular location">
    <subcellularLocation>
        <location evidence="1">Membrane</location>
        <topology evidence="1">Multi-pass membrane protein</topology>
    </subcellularLocation>
</comment>
<evidence type="ECO:0000256" key="5">
    <source>
        <dbReference type="ARBA" id="ARBA00023136"/>
    </source>
</evidence>
<keyword evidence="8" id="KW-1185">Reference proteome</keyword>
<evidence type="ECO:0000256" key="4">
    <source>
        <dbReference type="ARBA" id="ARBA00022989"/>
    </source>
</evidence>
<accession>A0A841R390</accession>
<evidence type="ECO:0000313" key="7">
    <source>
        <dbReference type="EMBL" id="MBB6477851.1"/>
    </source>
</evidence>
<dbReference type="PANTHER" id="PTHR47891:SF2">
    <property type="entry name" value="MAGNESIUM AND COBALT TRANSPORTER"/>
    <property type="match status" value="1"/>
</dbReference>